<evidence type="ECO:0000256" key="3">
    <source>
        <dbReference type="ARBA" id="ARBA00022553"/>
    </source>
</evidence>
<dbReference type="GO" id="GO:0005524">
    <property type="term" value="F:ATP binding"/>
    <property type="evidence" value="ECO:0007669"/>
    <property type="project" value="UniProtKB-KW"/>
</dbReference>
<dbReference type="AlphaFoldDB" id="A0A9D1H166"/>
<evidence type="ECO:0000256" key="1">
    <source>
        <dbReference type="ARBA" id="ARBA00000085"/>
    </source>
</evidence>
<feature type="transmembrane region" description="Helical" evidence="9">
    <location>
        <begin position="71"/>
        <end position="89"/>
    </location>
</feature>
<evidence type="ECO:0000256" key="6">
    <source>
        <dbReference type="ARBA" id="ARBA00022777"/>
    </source>
</evidence>
<feature type="transmembrane region" description="Helical" evidence="9">
    <location>
        <begin position="119"/>
        <end position="137"/>
    </location>
</feature>
<evidence type="ECO:0000256" key="4">
    <source>
        <dbReference type="ARBA" id="ARBA00022679"/>
    </source>
</evidence>
<dbReference type="EMBL" id="DVLP01000411">
    <property type="protein sequence ID" value="HIT76708.1"/>
    <property type="molecule type" value="Genomic_DNA"/>
</dbReference>
<evidence type="ECO:0000256" key="2">
    <source>
        <dbReference type="ARBA" id="ARBA00012438"/>
    </source>
</evidence>
<feature type="transmembrane region" description="Helical" evidence="9">
    <location>
        <begin position="143"/>
        <end position="160"/>
    </location>
</feature>
<feature type="transmembrane region" description="Helical" evidence="9">
    <location>
        <begin position="23"/>
        <end position="41"/>
    </location>
</feature>
<organism evidence="11 12">
    <name type="scientific">Candidatus Avipropionibacterium avicola</name>
    <dbReference type="NCBI Taxonomy" id="2840701"/>
    <lineage>
        <taxon>Bacteria</taxon>
        <taxon>Bacillati</taxon>
        <taxon>Actinomycetota</taxon>
        <taxon>Actinomycetes</taxon>
        <taxon>Propionibacteriales</taxon>
        <taxon>Propionibacteriaceae</taxon>
        <taxon>Propionibacteriaceae incertae sedis</taxon>
        <taxon>Candidatus Avipropionibacterium</taxon>
    </lineage>
</organism>
<reference evidence="11" key="1">
    <citation type="submission" date="2020-10" db="EMBL/GenBank/DDBJ databases">
        <authorList>
            <person name="Gilroy R."/>
        </authorList>
    </citation>
    <scope>NUCLEOTIDE SEQUENCE</scope>
    <source>
        <strain evidence="11">ChiGjej1B1-24693</strain>
    </source>
</reference>
<gene>
    <name evidence="11" type="ORF">IAA98_14090</name>
</gene>
<dbReference type="Pfam" id="PF02518">
    <property type="entry name" value="HATPase_c"/>
    <property type="match status" value="1"/>
</dbReference>
<evidence type="ECO:0000256" key="5">
    <source>
        <dbReference type="ARBA" id="ARBA00022741"/>
    </source>
</evidence>
<dbReference type="GO" id="GO:0016020">
    <property type="term" value="C:membrane"/>
    <property type="evidence" value="ECO:0007669"/>
    <property type="project" value="InterPro"/>
</dbReference>
<evidence type="ECO:0000313" key="12">
    <source>
        <dbReference type="Proteomes" id="UP000886842"/>
    </source>
</evidence>
<evidence type="ECO:0000259" key="10">
    <source>
        <dbReference type="SMART" id="SM00387"/>
    </source>
</evidence>
<dbReference type="GO" id="GO:0000155">
    <property type="term" value="F:phosphorelay sensor kinase activity"/>
    <property type="evidence" value="ECO:0007669"/>
    <property type="project" value="InterPro"/>
</dbReference>
<dbReference type="InterPro" id="IPR055558">
    <property type="entry name" value="DUF7134"/>
</dbReference>
<accession>A0A9D1H166</accession>
<dbReference type="GO" id="GO:0046983">
    <property type="term" value="F:protein dimerization activity"/>
    <property type="evidence" value="ECO:0007669"/>
    <property type="project" value="InterPro"/>
</dbReference>
<dbReference type="Pfam" id="PF07730">
    <property type="entry name" value="HisKA_3"/>
    <property type="match status" value="1"/>
</dbReference>
<name>A0A9D1H166_9ACTN</name>
<dbReference type="InterPro" id="IPR011712">
    <property type="entry name" value="Sig_transdc_His_kin_sub3_dim/P"/>
</dbReference>
<dbReference type="InterPro" id="IPR003594">
    <property type="entry name" value="HATPase_dom"/>
</dbReference>
<dbReference type="Gene3D" id="1.20.5.1930">
    <property type="match status" value="1"/>
</dbReference>
<evidence type="ECO:0000256" key="7">
    <source>
        <dbReference type="ARBA" id="ARBA00022840"/>
    </source>
</evidence>
<keyword evidence="8" id="KW-0902">Two-component regulatory system</keyword>
<keyword evidence="3" id="KW-0597">Phosphoprotein</keyword>
<evidence type="ECO:0000256" key="9">
    <source>
        <dbReference type="SAM" id="Phobius"/>
    </source>
</evidence>
<feature type="domain" description="Histidine kinase/HSP90-like ATPase" evidence="10">
    <location>
        <begin position="304"/>
        <end position="395"/>
    </location>
</feature>
<dbReference type="InterPro" id="IPR036890">
    <property type="entry name" value="HATPase_C_sf"/>
</dbReference>
<dbReference type="Proteomes" id="UP000886842">
    <property type="component" value="Unassembled WGS sequence"/>
</dbReference>
<comment type="catalytic activity">
    <reaction evidence="1">
        <text>ATP + protein L-histidine = ADP + protein N-phospho-L-histidine.</text>
        <dbReference type="EC" id="2.7.13.3"/>
    </reaction>
</comment>
<keyword evidence="9" id="KW-0812">Transmembrane</keyword>
<dbReference type="PANTHER" id="PTHR24421">
    <property type="entry name" value="NITRATE/NITRITE SENSOR PROTEIN NARX-RELATED"/>
    <property type="match status" value="1"/>
</dbReference>
<dbReference type="PANTHER" id="PTHR24421:SF10">
    <property type="entry name" value="NITRATE_NITRITE SENSOR PROTEIN NARQ"/>
    <property type="match status" value="1"/>
</dbReference>
<dbReference type="Pfam" id="PF23539">
    <property type="entry name" value="DUF7134"/>
    <property type="match status" value="1"/>
</dbReference>
<protein>
    <recommendedName>
        <fullName evidence="2">histidine kinase</fullName>
        <ecNumber evidence="2">2.7.13.3</ecNumber>
    </recommendedName>
</protein>
<keyword evidence="5" id="KW-0547">Nucleotide-binding</keyword>
<keyword evidence="6 11" id="KW-0418">Kinase</keyword>
<dbReference type="CDD" id="cd16917">
    <property type="entry name" value="HATPase_UhpB-NarQ-NarX-like"/>
    <property type="match status" value="1"/>
</dbReference>
<keyword evidence="9" id="KW-1133">Transmembrane helix</keyword>
<comment type="caution">
    <text evidence="11">The sequence shown here is derived from an EMBL/GenBank/DDBJ whole genome shotgun (WGS) entry which is preliminary data.</text>
</comment>
<sequence length="396" mass="42905">MIEAPSAATLEPSDEDNRPPARWYRINIITAIGVALLVLMYTIASHSVGVGLLGELMICASLAFRMHRPRWSLALATIGGLIVAATIHAPTFTTLVIPVIAYSMARWAEVLVRRITQGAMLLGTTVAPISWTALWSVSPGEMMAMMIGCALAVGTAYLFGRTLRVSWVQRNERNRAAEERNRHFMVEREQQLRMNAVHERNRIARELHDIIAHSLSVIVVQAEGGKAVAAKNPEMAQQALTTIADTSRTSLAEMRAMVRLLRGESEEGEEYVPAPGLADIPSLAERTGNATLVVEGDLPQVSDAIGLAAYRVVQESLTNVLKHAGPQAHAYVTISYWPGEIQLEIADDGRGAAAQNDGQGSGVQGMRERLELHGGQLIAQPRVGGGFVVRARLPYG</sequence>
<dbReference type="SUPFAM" id="SSF55874">
    <property type="entry name" value="ATPase domain of HSP90 chaperone/DNA topoisomerase II/histidine kinase"/>
    <property type="match status" value="1"/>
</dbReference>
<dbReference type="Gene3D" id="3.30.565.10">
    <property type="entry name" value="Histidine kinase-like ATPase, C-terminal domain"/>
    <property type="match status" value="1"/>
</dbReference>
<dbReference type="SMART" id="SM00387">
    <property type="entry name" value="HATPase_c"/>
    <property type="match status" value="1"/>
</dbReference>
<keyword evidence="7" id="KW-0067">ATP-binding</keyword>
<evidence type="ECO:0000313" key="11">
    <source>
        <dbReference type="EMBL" id="HIT76708.1"/>
    </source>
</evidence>
<proteinExistence type="predicted"/>
<reference evidence="11" key="2">
    <citation type="journal article" date="2021" name="PeerJ">
        <title>Extensive microbial diversity within the chicken gut microbiome revealed by metagenomics and culture.</title>
        <authorList>
            <person name="Gilroy R."/>
            <person name="Ravi A."/>
            <person name="Getino M."/>
            <person name="Pursley I."/>
            <person name="Horton D.L."/>
            <person name="Alikhan N.F."/>
            <person name="Baker D."/>
            <person name="Gharbi K."/>
            <person name="Hall N."/>
            <person name="Watson M."/>
            <person name="Adriaenssens E.M."/>
            <person name="Foster-Nyarko E."/>
            <person name="Jarju S."/>
            <person name="Secka A."/>
            <person name="Antonio M."/>
            <person name="Oren A."/>
            <person name="Chaudhuri R.R."/>
            <person name="La Ragione R."/>
            <person name="Hildebrand F."/>
            <person name="Pallen M.J."/>
        </authorList>
    </citation>
    <scope>NUCLEOTIDE SEQUENCE</scope>
    <source>
        <strain evidence="11">ChiGjej1B1-24693</strain>
    </source>
</reference>
<dbReference type="InterPro" id="IPR050482">
    <property type="entry name" value="Sensor_HK_TwoCompSys"/>
</dbReference>
<keyword evidence="4" id="KW-0808">Transferase</keyword>
<evidence type="ECO:0000256" key="8">
    <source>
        <dbReference type="ARBA" id="ARBA00023012"/>
    </source>
</evidence>
<dbReference type="EC" id="2.7.13.3" evidence="2"/>
<keyword evidence="9" id="KW-0472">Membrane</keyword>